<feature type="transmembrane region" description="Helical" evidence="1">
    <location>
        <begin position="294"/>
        <end position="314"/>
    </location>
</feature>
<feature type="transmembrane region" description="Helical" evidence="1">
    <location>
        <begin position="121"/>
        <end position="141"/>
    </location>
</feature>
<dbReference type="Proteomes" id="UP000319836">
    <property type="component" value="Unassembled WGS sequence"/>
</dbReference>
<feature type="transmembrane region" description="Helical" evidence="1">
    <location>
        <begin position="90"/>
        <end position="109"/>
    </location>
</feature>
<evidence type="ECO:0008006" key="4">
    <source>
        <dbReference type="Google" id="ProtNLM"/>
    </source>
</evidence>
<keyword evidence="1" id="KW-1133">Transmembrane helix</keyword>
<evidence type="ECO:0000313" key="2">
    <source>
        <dbReference type="EMBL" id="TMQ70414.1"/>
    </source>
</evidence>
<dbReference type="AlphaFoldDB" id="A0A538U3D7"/>
<evidence type="ECO:0000313" key="3">
    <source>
        <dbReference type="Proteomes" id="UP000319836"/>
    </source>
</evidence>
<reference evidence="2 3" key="1">
    <citation type="journal article" date="2019" name="Nat. Microbiol.">
        <title>Mediterranean grassland soil C-N compound turnover is dependent on rainfall and depth, and is mediated by genomically divergent microorganisms.</title>
        <authorList>
            <person name="Diamond S."/>
            <person name="Andeer P.F."/>
            <person name="Li Z."/>
            <person name="Crits-Christoph A."/>
            <person name="Burstein D."/>
            <person name="Anantharaman K."/>
            <person name="Lane K.R."/>
            <person name="Thomas B.C."/>
            <person name="Pan C."/>
            <person name="Northen T.R."/>
            <person name="Banfield J.F."/>
        </authorList>
    </citation>
    <scope>NUCLEOTIDE SEQUENCE [LARGE SCALE GENOMIC DNA]</scope>
    <source>
        <strain evidence="2">WS_10</strain>
    </source>
</reference>
<accession>A0A538U3D7</accession>
<name>A0A538U3D7_UNCEI</name>
<feature type="non-terminal residue" evidence="2">
    <location>
        <position position="533"/>
    </location>
</feature>
<protein>
    <recommendedName>
        <fullName evidence="4">Glycosyltransferase RgtA/B/C/D-like domain-containing protein</fullName>
    </recommendedName>
</protein>
<dbReference type="EMBL" id="VBPA01000207">
    <property type="protein sequence ID" value="TMQ70414.1"/>
    <property type="molecule type" value="Genomic_DNA"/>
</dbReference>
<comment type="caution">
    <text evidence="2">The sequence shown here is derived from an EMBL/GenBank/DDBJ whole genome shotgun (WGS) entry which is preliminary data.</text>
</comment>
<feature type="transmembrane region" description="Helical" evidence="1">
    <location>
        <begin position="165"/>
        <end position="194"/>
    </location>
</feature>
<feature type="transmembrane region" description="Helical" evidence="1">
    <location>
        <begin position="206"/>
        <end position="224"/>
    </location>
</feature>
<organism evidence="2 3">
    <name type="scientific">Eiseniibacteriota bacterium</name>
    <dbReference type="NCBI Taxonomy" id="2212470"/>
    <lineage>
        <taxon>Bacteria</taxon>
        <taxon>Candidatus Eiseniibacteriota</taxon>
    </lineage>
</organism>
<feature type="transmembrane region" description="Helical" evidence="1">
    <location>
        <begin position="326"/>
        <end position="345"/>
    </location>
</feature>
<sequence>MSERAARHARPRPAPAKPSWALAAWVALAVTLHGRALAMPFTATDLAMIDTVLRTNLGALLRAGALPGDFAPLSRELWLWWWARALRLDVFALHALGALVAATAGWLLYRTAARWGDARAGLVAGLLWTAFPPLGILLAQVSGARELVAVLACASALAAFARERWILAGLACGAAALAGIETALLPLALLVADLSARPGDAPRARLVRLGPAFLLAAAAAFWVTRVEAGAAKALPVGVRAVPWLLGAWMPRGTWDGLLSVTRATPWLALATVGLAVLAVPGGQRPASVAREGRGASRLGVGIAIAILALVPLALAPDPPRAERFAVAAFGVALAASALASARMWIARSVVALTALLSLGANGAPLVDSGAPRFTSAGGARARSEALGALMSALRPWCGQLAAVPRTFAAGVPPDSIVRLALDPGARVACRDPRVSVRFLAEMTPDDAARAFGVLRLDPTQRSFQFEAADAEVRARVAEGLLIFARHAPAAACFESALASRPGDRELIYPTVAALAAAQRAADARTHWEEAKRA</sequence>
<proteinExistence type="predicted"/>
<feature type="transmembrane region" description="Helical" evidence="1">
    <location>
        <begin position="263"/>
        <end position="282"/>
    </location>
</feature>
<keyword evidence="1" id="KW-0472">Membrane</keyword>
<evidence type="ECO:0000256" key="1">
    <source>
        <dbReference type="SAM" id="Phobius"/>
    </source>
</evidence>
<keyword evidence="1" id="KW-0812">Transmembrane</keyword>
<gene>
    <name evidence="2" type="ORF">E6K80_08545</name>
</gene>